<accession>A0A854CIK5</accession>
<dbReference type="Pfam" id="PF12040">
    <property type="entry name" value="DUF3526"/>
    <property type="match status" value="1"/>
</dbReference>
<dbReference type="GO" id="GO:0140359">
    <property type="term" value="F:ABC-type transporter activity"/>
    <property type="evidence" value="ECO:0007669"/>
    <property type="project" value="InterPro"/>
</dbReference>
<name>A0A854CIK5_XANOO</name>
<proteinExistence type="predicted"/>
<protein>
    <submittedName>
        <fullName evidence="1">Uncharacterized protein</fullName>
    </submittedName>
</protein>
<sequence>MVHGGRQRAVAGFTQTRPMQLIPSRHYWRAEGSKLWRQPVAWMALIALFAVLLASAVCAGLDARAWRSAAALDAAARAAAINSATAQLKTPPGPAAAIAAYELGRGELGVTRIPVQAGLGLGVQRLSVLPTRLKASLDNRLIESPDLGPLRNPLLNDTGLPGVPAMVALLLPLVALVLCSGLLQEEREHGRLGLLRVQSMHGMWPLVAAALGWRCFCIWAVTALATLPALLLDPGSNAPVMLAWIGALAVFTLVWVVLGGCLSWLPVSGASSMLAALGLWLTLTFAVPAALALAAERAAPMPSRLLSIVRIRAAQQESEAHEQDLAKAWYAAHPGVQAPAIAVWPATFVARALSQEAALGPLARSFDACRAEQAAFVTRWSWTSPGLALVLWGEFLAGTDAASYLRYRDQVDAFEQRWRQFFMPAVMDRRGLSAEDLKKLPAFGPEH</sequence>
<comment type="caution">
    <text evidence="1">The sequence shown here is derived from an EMBL/GenBank/DDBJ whole genome shotgun (WGS) entry which is preliminary data.</text>
</comment>
<reference evidence="1" key="1">
    <citation type="submission" date="2015-01" db="EMBL/GenBank/DDBJ databases">
        <title>Population genomics of rice bacterial leaf blight strains from India.</title>
        <authorList>
            <person name="Midha S."/>
            <person name="Anil M.G."/>
            <person name="Mishra D."/>
            <person name="Brahma K."/>
            <person name="Laha G.S."/>
            <person name="Sundaram R.M."/>
            <person name="Sonti R.V."/>
            <person name="Patil P.B."/>
        </authorList>
    </citation>
    <scope>NUCLEOTIDE SEQUENCE</scope>
    <source>
        <strain evidence="1">BXO512</strain>
    </source>
</reference>
<dbReference type="GO" id="GO:0005886">
    <property type="term" value="C:plasma membrane"/>
    <property type="evidence" value="ECO:0007669"/>
    <property type="project" value="UniProtKB-SubCell"/>
</dbReference>
<organism evidence="1">
    <name type="scientific">Xanthomonas oryzae pv. oryzae</name>
    <dbReference type="NCBI Taxonomy" id="64187"/>
    <lineage>
        <taxon>Bacteria</taxon>
        <taxon>Pseudomonadati</taxon>
        <taxon>Pseudomonadota</taxon>
        <taxon>Gammaproteobacteria</taxon>
        <taxon>Lysobacterales</taxon>
        <taxon>Lysobacteraceae</taxon>
        <taxon>Xanthomonas</taxon>
    </lineage>
</organism>
<gene>
    <name evidence="1" type="ORF">BXO512_16950</name>
</gene>
<dbReference type="EMBL" id="JXEA01000246">
    <property type="protein sequence ID" value="OLG87790.1"/>
    <property type="molecule type" value="Genomic_DNA"/>
</dbReference>
<evidence type="ECO:0000313" key="1">
    <source>
        <dbReference type="EMBL" id="OLG87790.1"/>
    </source>
</evidence>
<dbReference type="AlphaFoldDB" id="A0A854CIK5"/>
<dbReference type="InterPro" id="IPR021913">
    <property type="entry name" value="DUF3526"/>
</dbReference>